<dbReference type="Proteomes" id="UP000887577">
    <property type="component" value="Unplaced"/>
</dbReference>
<dbReference type="AlphaFoldDB" id="A0A914YVD4"/>
<keyword evidence="1" id="KW-0732">Signal</keyword>
<evidence type="ECO:0000313" key="2">
    <source>
        <dbReference type="Proteomes" id="UP000887577"/>
    </source>
</evidence>
<keyword evidence="2" id="KW-1185">Reference proteome</keyword>
<proteinExistence type="predicted"/>
<evidence type="ECO:0000313" key="3">
    <source>
        <dbReference type="WBParaSite" id="PSU_v2.g21470.t1"/>
    </source>
</evidence>
<feature type="signal peptide" evidence="1">
    <location>
        <begin position="1"/>
        <end position="17"/>
    </location>
</feature>
<protein>
    <submittedName>
        <fullName evidence="3">Uncharacterized protein</fullName>
    </submittedName>
</protein>
<sequence length="123" mass="14348">MIPWIFGYFLLYFFVAASPISENNSSSESPTQFLKATTIIAVFNATFSWKIENINLFDFGTNDHANTLLGPTLSAVDQKNDNKVYSIDFAISPEWIYNRQNYHELPKYELKKYDIISLWEKIY</sequence>
<accession>A0A914YVD4</accession>
<organism evidence="2 3">
    <name type="scientific">Panagrolaimus superbus</name>
    <dbReference type="NCBI Taxonomy" id="310955"/>
    <lineage>
        <taxon>Eukaryota</taxon>
        <taxon>Metazoa</taxon>
        <taxon>Ecdysozoa</taxon>
        <taxon>Nematoda</taxon>
        <taxon>Chromadorea</taxon>
        <taxon>Rhabditida</taxon>
        <taxon>Tylenchina</taxon>
        <taxon>Panagrolaimomorpha</taxon>
        <taxon>Panagrolaimoidea</taxon>
        <taxon>Panagrolaimidae</taxon>
        <taxon>Panagrolaimus</taxon>
    </lineage>
</organism>
<name>A0A914YVD4_9BILA</name>
<evidence type="ECO:0000256" key="1">
    <source>
        <dbReference type="SAM" id="SignalP"/>
    </source>
</evidence>
<reference evidence="3" key="1">
    <citation type="submission" date="2022-11" db="UniProtKB">
        <authorList>
            <consortium name="WormBaseParasite"/>
        </authorList>
    </citation>
    <scope>IDENTIFICATION</scope>
</reference>
<feature type="chain" id="PRO_5037218205" evidence="1">
    <location>
        <begin position="18"/>
        <end position="123"/>
    </location>
</feature>
<dbReference type="WBParaSite" id="PSU_v2.g21470.t1">
    <property type="protein sequence ID" value="PSU_v2.g21470.t1"/>
    <property type="gene ID" value="PSU_v2.g21470"/>
</dbReference>